<comment type="caution">
    <text evidence="2">The sequence shown here is derived from an EMBL/GenBank/DDBJ whole genome shotgun (WGS) entry which is preliminary data.</text>
</comment>
<gene>
    <name evidence="2" type="ORF">H5410_040540</name>
</gene>
<evidence type="ECO:0000313" key="2">
    <source>
        <dbReference type="EMBL" id="KAG5590026.1"/>
    </source>
</evidence>
<dbReference type="AlphaFoldDB" id="A0A9J5XQF4"/>
<organism evidence="2 3">
    <name type="scientific">Solanum commersonii</name>
    <name type="common">Commerson's wild potato</name>
    <name type="synonym">Commerson's nightshade</name>
    <dbReference type="NCBI Taxonomy" id="4109"/>
    <lineage>
        <taxon>Eukaryota</taxon>
        <taxon>Viridiplantae</taxon>
        <taxon>Streptophyta</taxon>
        <taxon>Embryophyta</taxon>
        <taxon>Tracheophyta</taxon>
        <taxon>Spermatophyta</taxon>
        <taxon>Magnoliopsida</taxon>
        <taxon>eudicotyledons</taxon>
        <taxon>Gunneridae</taxon>
        <taxon>Pentapetalae</taxon>
        <taxon>asterids</taxon>
        <taxon>lamiids</taxon>
        <taxon>Solanales</taxon>
        <taxon>Solanaceae</taxon>
        <taxon>Solanoideae</taxon>
        <taxon>Solaneae</taxon>
        <taxon>Solanum</taxon>
    </lineage>
</organism>
<feature type="region of interest" description="Disordered" evidence="1">
    <location>
        <begin position="141"/>
        <end position="182"/>
    </location>
</feature>
<feature type="compositionally biased region" description="Acidic residues" evidence="1">
    <location>
        <begin position="141"/>
        <end position="161"/>
    </location>
</feature>
<dbReference type="OrthoDB" id="1436833at2759"/>
<evidence type="ECO:0000313" key="3">
    <source>
        <dbReference type="Proteomes" id="UP000824120"/>
    </source>
</evidence>
<dbReference type="EMBL" id="JACXVP010000008">
    <property type="protein sequence ID" value="KAG5590026.1"/>
    <property type="molecule type" value="Genomic_DNA"/>
</dbReference>
<accession>A0A9J5XQF4</accession>
<protein>
    <submittedName>
        <fullName evidence="2">Uncharacterized protein</fullName>
    </submittedName>
</protein>
<proteinExistence type="predicted"/>
<feature type="region of interest" description="Disordered" evidence="1">
    <location>
        <begin position="1"/>
        <end position="36"/>
    </location>
</feature>
<dbReference type="Proteomes" id="UP000824120">
    <property type="component" value="Chromosome 8"/>
</dbReference>
<feature type="compositionally biased region" description="Polar residues" evidence="1">
    <location>
        <begin position="24"/>
        <end position="34"/>
    </location>
</feature>
<name>A0A9J5XQF4_SOLCO</name>
<evidence type="ECO:0000256" key="1">
    <source>
        <dbReference type="SAM" id="MobiDB-lite"/>
    </source>
</evidence>
<keyword evidence="3" id="KW-1185">Reference proteome</keyword>
<sequence>MAPKGKNVASGSGTKKSRKGVAVGSSSRETTNLPPQKFGKQALMHYGEDWYKCQQQSKYLGECNLSLVREFYANWSTHRVELNQGLIRDSRMGRLFGMAELQLRIGGRLMIEDEMATLAEHYPLTDSVMYLFRMGPAFQEPIDDDDAIADAEDGSDEEASDDTGPGDGDTDASDGDGVAASI</sequence>
<reference evidence="2 3" key="1">
    <citation type="submission" date="2020-09" db="EMBL/GenBank/DDBJ databases">
        <title>De no assembly of potato wild relative species, Solanum commersonii.</title>
        <authorList>
            <person name="Cho K."/>
        </authorList>
    </citation>
    <scope>NUCLEOTIDE SEQUENCE [LARGE SCALE GENOMIC DNA]</scope>
    <source>
        <strain evidence="2">LZ3.2</strain>
        <tissue evidence="2">Leaf</tissue>
    </source>
</reference>